<name>A0ABT6A098_9ACTN</name>
<dbReference type="Proteomes" id="UP001221150">
    <property type="component" value="Unassembled WGS sequence"/>
</dbReference>
<reference evidence="1 2" key="1">
    <citation type="submission" date="2023-03" db="EMBL/GenBank/DDBJ databases">
        <title>Draft genome sequence of Streptomyces sp. K1PA1 isolated from peat swamp forest in Thailand.</title>
        <authorList>
            <person name="Klaysubun C."/>
            <person name="Duangmal K."/>
        </authorList>
    </citation>
    <scope>NUCLEOTIDE SEQUENCE [LARGE SCALE GENOMIC DNA]</scope>
    <source>
        <strain evidence="1 2">K1PA1</strain>
    </source>
</reference>
<organism evidence="1 2">
    <name type="scientific">Streptomyces tropicalis</name>
    <dbReference type="NCBI Taxonomy" id="3034234"/>
    <lineage>
        <taxon>Bacteria</taxon>
        <taxon>Bacillati</taxon>
        <taxon>Actinomycetota</taxon>
        <taxon>Actinomycetes</taxon>
        <taxon>Kitasatosporales</taxon>
        <taxon>Streptomycetaceae</taxon>
        <taxon>Streptomyces</taxon>
    </lineage>
</organism>
<evidence type="ECO:0000313" key="2">
    <source>
        <dbReference type="Proteomes" id="UP001221150"/>
    </source>
</evidence>
<comment type="caution">
    <text evidence="1">The sequence shown here is derived from an EMBL/GenBank/DDBJ whole genome shotgun (WGS) entry which is preliminary data.</text>
</comment>
<proteinExistence type="predicted"/>
<dbReference type="EMBL" id="JARJBB010000002">
    <property type="protein sequence ID" value="MDF3297877.1"/>
    <property type="molecule type" value="Genomic_DNA"/>
</dbReference>
<accession>A0ABT6A098</accession>
<keyword evidence="2" id="KW-1185">Reference proteome</keyword>
<gene>
    <name evidence="1" type="ORF">P3H78_04430</name>
</gene>
<dbReference type="RefSeq" id="WP_276107430.1">
    <property type="nucleotide sequence ID" value="NZ_JARJBB010000002.1"/>
</dbReference>
<evidence type="ECO:0000313" key="1">
    <source>
        <dbReference type="EMBL" id="MDF3297877.1"/>
    </source>
</evidence>
<sequence>MPRPSISDLTAFLADLADHREFGVGDHRELMSRKADLLERIATDRPEDTEAAQVAAGARARANELGPID</sequence>
<protein>
    <submittedName>
        <fullName evidence="1">Uncharacterized protein</fullName>
    </submittedName>
</protein>